<evidence type="ECO:0000259" key="2">
    <source>
        <dbReference type="Pfam" id="PF01557"/>
    </source>
</evidence>
<reference evidence="3 4" key="1">
    <citation type="journal article" date="2019" name="Int. J. Syst. Evol. Microbiol.">
        <title>The Global Catalogue of Microorganisms (GCM) 10K type strain sequencing project: providing services to taxonomists for standard genome sequencing and annotation.</title>
        <authorList>
            <consortium name="The Broad Institute Genomics Platform"/>
            <consortium name="The Broad Institute Genome Sequencing Center for Infectious Disease"/>
            <person name="Wu L."/>
            <person name="Ma J."/>
        </authorList>
    </citation>
    <scope>NUCLEOTIDE SEQUENCE [LARGE SCALE GENOMIC DNA]</scope>
    <source>
        <strain evidence="3 4">DT92</strain>
    </source>
</reference>
<proteinExistence type="predicted"/>
<dbReference type="EMBL" id="JBHSZG010000001">
    <property type="protein sequence ID" value="MFC7137221.1"/>
    <property type="molecule type" value="Genomic_DNA"/>
</dbReference>
<gene>
    <name evidence="3" type="ORF">ACFQRB_13780</name>
</gene>
<dbReference type="InterPro" id="IPR011234">
    <property type="entry name" value="Fumarylacetoacetase-like_C"/>
</dbReference>
<dbReference type="PANTHER" id="PTHR30143:SF0">
    <property type="entry name" value="2-KETO-4-PENTENOATE HYDRATASE"/>
    <property type="match status" value="1"/>
</dbReference>
<dbReference type="AlphaFoldDB" id="A0ABD5XRJ5"/>
<dbReference type="InterPro" id="IPR036663">
    <property type="entry name" value="Fumarylacetoacetase_C_sf"/>
</dbReference>
<dbReference type="Proteomes" id="UP001596368">
    <property type="component" value="Unassembled WGS sequence"/>
</dbReference>
<sequence length="90" mass="8726">MGSGVDPAGIALGDESVTLRVDGSPVDSGVGADVLGNPLAALTWLADAVDGLAAGALVTTGSLTEPFPVDAGETVTASFASLGDVTLRVE</sequence>
<organism evidence="3 4">
    <name type="scientific">Halobaculum litoreum</name>
    <dbReference type="NCBI Taxonomy" id="3031998"/>
    <lineage>
        <taxon>Archaea</taxon>
        <taxon>Methanobacteriati</taxon>
        <taxon>Methanobacteriota</taxon>
        <taxon>Stenosarchaea group</taxon>
        <taxon>Halobacteria</taxon>
        <taxon>Halobacteriales</taxon>
        <taxon>Haloferacaceae</taxon>
        <taxon>Halobaculum</taxon>
    </lineage>
</organism>
<keyword evidence="3" id="KW-0378">Hydrolase</keyword>
<dbReference type="Pfam" id="PF01557">
    <property type="entry name" value="FAA_hydrolase"/>
    <property type="match status" value="1"/>
</dbReference>
<feature type="domain" description="Fumarylacetoacetase-like C-terminal" evidence="2">
    <location>
        <begin position="14"/>
        <end position="89"/>
    </location>
</feature>
<dbReference type="Gene3D" id="3.90.850.10">
    <property type="entry name" value="Fumarylacetoacetase-like, C-terminal domain"/>
    <property type="match status" value="1"/>
</dbReference>
<keyword evidence="1" id="KW-0456">Lyase</keyword>
<dbReference type="GO" id="GO:0016787">
    <property type="term" value="F:hydrolase activity"/>
    <property type="evidence" value="ECO:0007669"/>
    <property type="project" value="UniProtKB-KW"/>
</dbReference>
<evidence type="ECO:0000256" key="1">
    <source>
        <dbReference type="ARBA" id="ARBA00023239"/>
    </source>
</evidence>
<dbReference type="InterPro" id="IPR050772">
    <property type="entry name" value="Hydratase-Decarb/MhpD_sf"/>
</dbReference>
<keyword evidence="4" id="KW-1185">Reference proteome</keyword>
<protein>
    <submittedName>
        <fullName evidence="3">Fumarylacetoacetate hydrolase family protein</fullName>
    </submittedName>
</protein>
<comment type="caution">
    <text evidence="3">The sequence shown here is derived from an EMBL/GenBank/DDBJ whole genome shotgun (WGS) entry which is preliminary data.</text>
</comment>
<evidence type="ECO:0000313" key="3">
    <source>
        <dbReference type="EMBL" id="MFC7137221.1"/>
    </source>
</evidence>
<dbReference type="PANTHER" id="PTHR30143">
    <property type="entry name" value="ACID HYDRATASE"/>
    <property type="match status" value="1"/>
</dbReference>
<accession>A0ABD5XRJ5</accession>
<name>A0ABD5XRJ5_9EURY</name>
<dbReference type="GO" id="GO:0016829">
    <property type="term" value="F:lyase activity"/>
    <property type="evidence" value="ECO:0007669"/>
    <property type="project" value="UniProtKB-KW"/>
</dbReference>
<evidence type="ECO:0000313" key="4">
    <source>
        <dbReference type="Proteomes" id="UP001596368"/>
    </source>
</evidence>
<dbReference type="SUPFAM" id="SSF56529">
    <property type="entry name" value="FAH"/>
    <property type="match status" value="1"/>
</dbReference>